<name>A0A4P6YAN9_9FLAO</name>
<proteinExistence type="predicted"/>
<dbReference type="AlphaFoldDB" id="A0A4P6YAN9"/>
<keyword evidence="1" id="KW-0808">Transferase</keyword>
<organism evidence="1 2">
    <name type="scientific">Flavobacterium nackdongense</name>
    <dbReference type="NCBI Taxonomy" id="2547394"/>
    <lineage>
        <taxon>Bacteria</taxon>
        <taxon>Pseudomonadati</taxon>
        <taxon>Bacteroidota</taxon>
        <taxon>Flavobacteriia</taxon>
        <taxon>Flavobacteriales</taxon>
        <taxon>Flavobacteriaceae</taxon>
        <taxon>Flavobacterium</taxon>
    </lineage>
</organism>
<dbReference type="Proteomes" id="UP000291124">
    <property type="component" value="Chromosome"/>
</dbReference>
<dbReference type="SUPFAM" id="SSF53756">
    <property type="entry name" value="UDP-Glycosyltransferase/glycogen phosphorylase"/>
    <property type="match status" value="1"/>
</dbReference>
<sequence>MGLVQDIILYFKKKYLIKNQIDQSIPNFNLYSPSKKTIVFISKNTPTPDKDSGSNRLKEIIITYQELGFNCIICSKNAYRTDEYIQFFTNLGIIMYVESNQFENYFAFLKSIPKVDYVWFNGPNELRKNLKKINFNLPSSKTIYDMVDIHFLRYQRAIELDPTRISLRKKYLKYLEIETKFSKQVDYVIAISEIEKEIMSQYVNSNKIITISNIHYPKIKKEECFTFENRKDLLLIGSTHAPNIDSIHYLYNEIMPLVWKKLPDVKVIIIGNVIDKIGDIQDSNFIFKGYVPDIEPFFISSKMMIAPLRFGAGVKGKIGQAFEYHLPVITSSIGAEAMNLTDRKNVLIEDSSEGFASAIIELYTKKELWQKLQNQSEKNLEPFSIERVKNVIGQM</sequence>
<evidence type="ECO:0000313" key="2">
    <source>
        <dbReference type="Proteomes" id="UP000291124"/>
    </source>
</evidence>
<dbReference type="KEGG" id="fnk:E1750_15880"/>
<protein>
    <submittedName>
        <fullName evidence="1">Glycosyltransferase</fullName>
    </submittedName>
</protein>
<dbReference type="Gene3D" id="3.40.50.2000">
    <property type="entry name" value="Glycogen Phosphorylase B"/>
    <property type="match status" value="1"/>
</dbReference>
<keyword evidence="2" id="KW-1185">Reference proteome</keyword>
<dbReference type="Pfam" id="PF13692">
    <property type="entry name" value="Glyco_trans_1_4"/>
    <property type="match status" value="1"/>
</dbReference>
<dbReference type="PANTHER" id="PTHR12526">
    <property type="entry name" value="GLYCOSYLTRANSFERASE"/>
    <property type="match status" value="1"/>
</dbReference>
<dbReference type="CDD" id="cd03801">
    <property type="entry name" value="GT4_PimA-like"/>
    <property type="match status" value="1"/>
</dbReference>
<dbReference type="EMBL" id="CP037933">
    <property type="protein sequence ID" value="QBN20211.1"/>
    <property type="molecule type" value="Genomic_DNA"/>
</dbReference>
<dbReference type="OrthoDB" id="9807209at2"/>
<accession>A0A4P6YAN9</accession>
<dbReference type="PANTHER" id="PTHR12526:SF630">
    <property type="entry name" value="GLYCOSYLTRANSFERASE"/>
    <property type="match status" value="1"/>
</dbReference>
<dbReference type="RefSeq" id="WP_133277712.1">
    <property type="nucleotide sequence ID" value="NZ_CP037933.1"/>
</dbReference>
<dbReference type="GO" id="GO:0016740">
    <property type="term" value="F:transferase activity"/>
    <property type="evidence" value="ECO:0007669"/>
    <property type="project" value="UniProtKB-KW"/>
</dbReference>
<gene>
    <name evidence="1" type="ORF">E1750_15880</name>
</gene>
<reference evidence="2" key="1">
    <citation type="submission" date="2019-03" db="EMBL/GenBank/DDBJ databases">
        <title>Flavobacterium sp.</title>
        <authorList>
            <person name="Kim H."/>
        </authorList>
    </citation>
    <scope>NUCLEOTIDE SEQUENCE [LARGE SCALE GENOMIC DNA]</scope>
    <source>
        <strain evidence="2">GS13</strain>
    </source>
</reference>
<evidence type="ECO:0000313" key="1">
    <source>
        <dbReference type="EMBL" id="QBN20211.1"/>
    </source>
</evidence>